<name>A0A1V0HK05_9ENTR</name>
<keyword evidence="1" id="KW-0812">Transmembrane</keyword>
<dbReference type="InterPro" id="IPR036873">
    <property type="entry name" value="Rhodanese-like_dom_sf"/>
</dbReference>
<dbReference type="Proteomes" id="UP000242793">
    <property type="component" value="Chromosome"/>
</dbReference>
<keyword evidence="1" id="KW-1133">Transmembrane helix</keyword>
<dbReference type="Gene3D" id="3.40.250.10">
    <property type="entry name" value="Rhodanese-like domain"/>
    <property type="match status" value="1"/>
</dbReference>
<evidence type="ECO:0000256" key="1">
    <source>
        <dbReference type="SAM" id="Phobius"/>
    </source>
</evidence>
<proteinExistence type="predicted"/>
<dbReference type="EMBL" id="CP012839">
    <property type="protein sequence ID" value="ARC53164.1"/>
    <property type="molecule type" value="Genomic_DNA"/>
</dbReference>
<evidence type="ECO:0000313" key="3">
    <source>
        <dbReference type="EMBL" id="ARC53164.1"/>
    </source>
</evidence>
<feature type="transmembrane region" description="Helical" evidence="1">
    <location>
        <begin position="12"/>
        <end position="34"/>
    </location>
</feature>
<evidence type="ECO:0000313" key="4">
    <source>
        <dbReference type="Proteomes" id="UP000242793"/>
    </source>
</evidence>
<reference evidence="3 4" key="1">
    <citation type="submission" date="2015-10" db="EMBL/GenBank/DDBJ databases">
        <title>Survey of human and primate louse endosymbionts.</title>
        <authorList>
            <person name="Boyd B.M."/>
        </authorList>
    </citation>
    <scope>NUCLEOTIDE SEQUENCE [LARGE SCALE GENOMIC DNA]</scope>
    <source>
        <strain evidence="3 4">PTSK</strain>
    </source>
</reference>
<dbReference type="InterPro" id="IPR001763">
    <property type="entry name" value="Rhodanese-like_dom"/>
</dbReference>
<dbReference type="Pfam" id="PF00581">
    <property type="entry name" value="Rhodanese"/>
    <property type="match status" value="1"/>
</dbReference>
<dbReference type="STRING" id="428411.AOQ87_00395"/>
<dbReference type="KEGG" id="rped:AOQ87_00395"/>
<protein>
    <recommendedName>
        <fullName evidence="2">Rhodanese domain-containing protein</fullName>
    </recommendedName>
</protein>
<gene>
    <name evidence="3" type="ORF">AOQ87_00395</name>
</gene>
<keyword evidence="4" id="KW-1185">Reference proteome</keyword>
<keyword evidence="1" id="KW-0472">Membrane</keyword>
<dbReference type="PROSITE" id="PS50206">
    <property type="entry name" value="RHODANESE_3"/>
    <property type="match status" value="1"/>
</dbReference>
<dbReference type="CDD" id="cd00158">
    <property type="entry name" value="RHOD"/>
    <property type="match status" value="1"/>
</dbReference>
<dbReference type="SUPFAM" id="SSF52821">
    <property type="entry name" value="Rhodanese/Cell cycle control phosphatase"/>
    <property type="match status" value="1"/>
</dbReference>
<evidence type="ECO:0000259" key="2">
    <source>
        <dbReference type="PROSITE" id="PS50206"/>
    </source>
</evidence>
<accession>A0A1V0HK05</accession>
<dbReference type="AlphaFoldDB" id="A0A1V0HK05"/>
<organism evidence="3 4">
    <name type="scientific">Candidatus Riesia pediculischaeffi</name>
    <dbReference type="NCBI Taxonomy" id="428411"/>
    <lineage>
        <taxon>Bacteria</taxon>
        <taxon>Pseudomonadati</taxon>
        <taxon>Pseudomonadota</taxon>
        <taxon>Gammaproteobacteria</taxon>
        <taxon>Enterobacterales</taxon>
        <taxon>Enterobacteriaceae</taxon>
        <taxon>Candidatus Riesia</taxon>
    </lineage>
</organism>
<feature type="domain" description="Rhodanese" evidence="2">
    <location>
        <begin position="50"/>
        <end position="141"/>
    </location>
</feature>
<sequence>MKNIIVFLSKYKLISLTWIALFLSFVFISLYQFFLRIKNVGNYQLIQWINQNKTIIIDFRDYDDFYKEHIIHSIHFSKIIPQEENQEKIKNLRNKTITIITKNGTETLKPAKIMRKLVREDIYVLIHGINGWKKDLLPLIKKQL</sequence>